<dbReference type="InterPro" id="IPR017850">
    <property type="entry name" value="Alkaline_phosphatase_core_sf"/>
</dbReference>
<feature type="transmembrane region" description="Helical" evidence="2">
    <location>
        <begin position="112"/>
        <end position="131"/>
    </location>
</feature>
<proteinExistence type="predicted"/>
<dbReference type="GO" id="GO:0047429">
    <property type="term" value="F:nucleoside triphosphate diphosphatase activity"/>
    <property type="evidence" value="ECO:0007669"/>
    <property type="project" value="TreeGrafter"/>
</dbReference>
<organism evidence="3 4">
    <name type="scientific">Microbotryum intermedium</name>
    <dbReference type="NCBI Taxonomy" id="269621"/>
    <lineage>
        <taxon>Eukaryota</taxon>
        <taxon>Fungi</taxon>
        <taxon>Dikarya</taxon>
        <taxon>Basidiomycota</taxon>
        <taxon>Pucciniomycotina</taxon>
        <taxon>Microbotryomycetes</taxon>
        <taxon>Microbotryales</taxon>
        <taxon>Microbotryaceae</taxon>
        <taxon>Microbotryum</taxon>
    </lineage>
</organism>
<dbReference type="Pfam" id="PF01663">
    <property type="entry name" value="Phosphodiest"/>
    <property type="match status" value="1"/>
</dbReference>
<dbReference type="OrthoDB" id="415411at2759"/>
<dbReference type="GO" id="GO:0009141">
    <property type="term" value="P:nucleoside triphosphate metabolic process"/>
    <property type="evidence" value="ECO:0007669"/>
    <property type="project" value="TreeGrafter"/>
</dbReference>
<keyword evidence="2" id="KW-1133">Transmembrane helix</keyword>
<dbReference type="STRING" id="269621.A0A238FDT7"/>
<dbReference type="Proteomes" id="UP000198372">
    <property type="component" value="Unassembled WGS sequence"/>
</dbReference>
<accession>A0A238FDT7</accession>
<reference evidence="4" key="1">
    <citation type="submission" date="2016-09" db="EMBL/GenBank/DDBJ databases">
        <authorList>
            <person name="Jeantristanb JTB J.-T."/>
            <person name="Ricardo R."/>
        </authorList>
    </citation>
    <scope>NUCLEOTIDE SEQUENCE [LARGE SCALE GENOMIC DNA]</scope>
</reference>
<sequence>MSRGEYSAVIPSPGGNESSLHLTVPRSPASPPSSPRQRQRRTSHAESDDDDDGDGGFHDEHTSLRPSEGDHLVVYNRDVDDKEVGHAYVDPTAAEVSPTLDRSWLAAVSLRTVLLSILSIVVLLLMILLFHPASPYAYHFNYPSSDYYKGHPELKPGTYSSNPALAKNPLPEDAHFNDVPFAQVGDNRLAHDKQTPQWAGGDGGAAKDEKEKSNGWRSNGTHWFDRTVILVSLDGVRSDYLTRNLTPHLLSVSKKGLRAESLQPSFPTLTFPNHYSLITGLYPSSHGIIANDFWDPALGKEFVYTKPERSWDPQWWGGEPIWSTAVKSGLKANVLMWPGPPMMADGTKPTRWYAFQNHYHYSRKLSQIASWLDLPHTQRPNLILAYAPEVDQEGHRTGPDSKALEEELLEMDDFAQGVTKILAERNLTDVVDVVFVSDHGMTGTHNERLVFLDDILGQEGFEAIQTAEGWPSVGLRFKSNIDSDLMLSKLRQAMSESNGGFNVYTQEDMPERWHFTGNERIAPIYVVPHPGWAITNHHEFEVEMKGQFMPAGNHGYDNADPDMQAIFIAHGPFASRLKSQTIEQNPNLIKRTVLSERAEGVLVKEEITLIPAFENVEIYDFMCELLDIEEEKRAKTNGTRGFWKKYLE</sequence>
<dbReference type="EMBL" id="FMSP01000007">
    <property type="protein sequence ID" value="SCV71335.1"/>
    <property type="molecule type" value="Genomic_DNA"/>
</dbReference>
<dbReference type="PANTHER" id="PTHR10151:SF120">
    <property type="entry name" value="BIS(5'-ADENOSYL)-TRIPHOSPHATASE"/>
    <property type="match status" value="1"/>
</dbReference>
<keyword evidence="2" id="KW-0812">Transmembrane</keyword>
<name>A0A238FDT7_9BASI</name>
<evidence type="ECO:0000313" key="3">
    <source>
        <dbReference type="EMBL" id="SCV71335.1"/>
    </source>
</evidence>
<keyword evidence="4" id="KW-1185">Reference proteome</keyword>
<feature type="region of interest" description="Disordered" evidence="1">
    <location>
        <begin position="192"/>
        <end position="217"/>
    </location>
</feature>
<keyword evidence="2" id="KW-0472">Membrane</keyword>
<dbReference type="InterPro" id="IPR002591">
    <property type="entry name" value="Phosphodiest/P_Trfase"/>
</dbReference>
<dbReference type="FunFam" id="3.30.1360.180:FF:000003">
    <property type="entry name" value="Type I phosphodiesterase/nucleotide pyrophosphatase family protein"/>
    <property type="match status" value="1"/>
</dbReference>
<evidence type="ECO:0000256" key="2">
    <source>
        <dbReference type="SAM" id="Phobius"/>
    </source>
</evidence>
<dbReference type="Gene3D" id="3.30.1360.180">
    <property type="match status" value="1"/>
</dbReference>
<dbReference type="PANTHER" id="PTHR10151">
    <property type="entry name" value="ECTONUCLEOTIDE PYROPHOSPHATASE/PHOSPHODIESTERASE"/>
    <property type="match status" value="1"/>
</dbReference>
<dbReference type="Gene3D" id="3.40.720.10">
    <property type="entry name" value="Alkaline Phosphatase, subunit A"/>
    <property type="match status" value="1"/>
</dbReference>
<evidence type="ECO:0000313" key="4">
    <source>
        <dbReference type="Proteomes" id="UP000198372"/>
    </source>
</evidence>
<evidence type="ECO:0000256" key="1">
    <source>
        <dbReference type="SAM" id="MobiDB-lite"/>
    </source>
</evidence>
<dbReference type="AlphaFoldDB" id="A0A238FDT7"/>
<dbReference type="SUPFAM" id="SSF53649">
    <property type="entry name" value="Alkaline phosphatase-like"/>
    <property type="match status" value="1"/>
</dbReference>
<feature type="region of interest" description="Disordered" evidence="1">
    <location>
        <begin position="1"/>
        <end position="70"/>
    </location>
</feature>
<feature type="compositionally biased region" description="Basic and acidic residues" evidence="1">
    <location>
        <begin position="55"/>
        <end position="70"/>
    </location>
</feature>
<protein>
    <submittedName>
        <fullName evidence="3">BQ2448_2923 protein</fullName>
    </submittedName>
</protein>
<feature type="compositionally biased region" description="Basic and acidic residues" evidence="1">
    <location>
        <begin position="205"/>
        <end position="214"/>
    </location>
</feature>
<gene>
    <name evidence="3" type="ORF">BQ2448_2923</name>
</gene>
<dbReference type="GO" id="GO:0017111">
    <property type="term" value="F:ribonucleoside triphosphate phosphatase activity"/>
    <property type="evidence" value="ECO:0007669"/>
    <property type="project" value="TreeGrafter"/>
</dbReference>
<dbReference type="CDD" id="cd16018">
    <property type="entry name" value="Enpp"/>
    <property type="match status" value="1"/>
</dbReference>